<evidence type="ECO:0000313" key="4">
    <source>
        <dbReference type="RefSeq" id="XP_019091843.1"/>
    </source>
</evidence>
<keyword evidence="1" id="KW-0812">Transmembrane</keyword>
<dbReference type="InterPro" id="IPR016143">
    <property type="entry name" value="Citrate_synth-like_sm_a-sub"/>
</dbReference>
<evidence type="ECO:0000313" key="5">
    <source>
        <dbReference type="RefSeq" id="XP_019091844.1"/>
    </source>
</evidence>
<proteinExistence type="predicted"/>
<name>A0ABM1QYK6_CAMSA</name>
<accession>A0ABM1QYK6</accession>
<reference evidence="2" key="2">
    <citation type="journal article" date="2014" name="Nat. Commun.">
        <title>The emerging biofuel crop Camelina sativa retains a highly undifferentiated hexaploid genome structure.</title>
        <authorList>
            <person name="Kagale S."/>
            <person name="Koh C."/>
            <person name="Nixon J."/>
            <person name="Bollina V."/>
            <person name="Clarke W.E."/>
            <person name="Tuteja R."/>
            <person name="Spillane C."/>
            <person name="Robinson S.J."/>
            <person name="Links M.G."/>
            <person name="Clarke C."/>
            <person name="Higgins E.E."/>
            <person name="Huebert T."/>
            <person name="Sharpe A.G."/>
            <person name="Parkin I.A."/>
        </authorList>
    </citation>
    <scope>NUCLEOTIDE SEQUENCE [LARGE SCALE GENOMIC DNA]</scope>
    <source>
        <strain evidence="2">r\DH55</strain>
    </source>
</reference>
<dbReference type="Proteomes" id="UP000694864">
    <property type="component" value="Chromosome 14"/>
</dbReference>
<feature type="transmembrane region" description="Helical" evidence="1">
    <location>
        <begin position="218"/>
        <end position="235"/>
    </location>
</feature>
<protein>
    <submittedName>
        <fullName evidence="3 4">Uncharacterized protein LOC104738740 isoform X1</fullName>
    </submittedName>
</protein>
<evidence type="ECO:0000313" key="3">
    <source>
        <dbReference type="RefSeq" id="XP_019091841.1"/>
    </source>
</evidence>
<dbReference type="RefSeq" id="XP_019091847.1">
    <property type="nucleotide sequence ID" value="XM_019236302.1"/>
</dbReference>
<dbReference type="RefSeq" id="XP_019091844.1">
    <property type="nucleotide sequence ID" value="XM_019236299.1"/>
</dbReference>
<reference evidence="2" key="1">
    <citation type="journal article" date="1997" name="Nucleic Acids Res.">
        <title>tRNAscan-SE: a program for improved detection of transfer RNA genes in genomic sequence.</title>
        <authorList>
            <person name="Lowe T.M."/>
            <person name="Eddy S.R."/>
        </authorList>
    </citation>
    <scope>NUCLEOTIDE SEQUENCE [LARGE SCALE GENOMIC DNA]</scope>
    <source>
        <strain evidence="2">r\DH55</strain>
    </source>
</reference>
<evidence type="ECO:0000313" key="6">
    <source>
        <dbReference type="RefSeq" id="XP_019091845.1"/>
    </source>
</evidence>
<evidence type="ECO:0000256" key="1">
    <source>
        <dbReference type="SAM" id="Phobius"/>
    </source>
</evidence>
<dbReference type="RefSeq" id="XP_019091846.1">
    <property type="nucleotide sequence ID" value="XM_019236301.1"/>
</dbReference>
<dbReference type="RefSeq" id="XP_019091843.1">
    <property type="nucleotide sequence ID" value="XM_019236298.1"/>
</dbReference>
<dbReference type="Gene3D" id="1.10.230.10">
    <property type="entry name" value="Cytochrome P450-Terp, domain 2"/>
    <property type="match status" value="1"/>
</dbReference>
<organism evidence="2 5">
    <name type="scientific">Camelina sativa</name>
    <name type="common">False flax</name>
    <name type="synonym">Myagrum sativum</name>
    <dbReference type="NCBI Taxonomy" id="90675"/>
    <lineage>
        <taxon>Eukaryota</taxon>
        <taxon>Viridiplantae</taxon>
        <taxon>Streptophyta</taxon>
        <taxon>Embryophyta</taxon>
        <taxon>Tracheophyta</taxon>
        <taxon>Spermatophyta</taxon>
        <taxon>Magnoliopsida</taxon>
        <taxon>eudicotyledons</taxon>
        <taxon>Gunneridae</taxon>
        <taxon>Pentapetalae</taxon>
        <taxon>rosids</taxon>
        <taxon>malvids</taxon>
        <taxon>Brassicales</taxon>
        <taxon>Brassicaceae</taxon>
        <taxon>Camelineae</taxon>
        <taxon>Camelina</taxon>
    </lineage>
</organism>
<dbReference type="RefSeq" id="XP_019091841.1">
    <property type="nucleotide sequence ID" value="XM_019236296.1"/>
</dbReference>
<gene>
    <name evidence="3 4 5 6 7 8" type="primary">LOC104738740</name>
</gene>
<keyword evidence="1" id="KW-0472">Membrane</keyword>
<reference evidence="3 4" key="3">
    <citation type="submission" date="2025-05" db="UniProtKB">
        <authorList>
            <consortium name="RefSeq"/>
        </authorList>
    </citation>
    <scope>IDENTIFICATION</scope>
    <source>
        <tissue evidence="3 4">Leaf</tissue>
    </source>
</reference>
<keyword evidence="1" id="KW-1133">Transmembrane helix</keyword>
<evidence type="ECO:0000313" key="2">
    <source>
        <dbReference type="Proteomes" id="UP000694864"/>
    </source>
</evidence>
<dbReference type="GeneID" id="104738740"/>
<keyword evidence="2" id="KW-1185">Reference proteome</keyword>
<evidence type="ECO:0000313" key="8">
    <source>
        <dbReference type="RefSeq" id="XP_019091847.1"/>
    </source>
</evidence>
<evidence type="ECO:0000313" key="7">
    <source>
        <dbReference type="RefSeq" id="XP_019091846.1"/>
    </source>
</evidence>
<sequence length="245" mass="27930">MERLHVLQKDYPVLWCGFYGSLATSRPTRGESQVMVIQLLLFLRSSSFMKWLVPPILTEPGKVKNHPWPNVDAHSGVLLNYYRLTESKIIVKSNLFFVRSVLQVLVLQNLVSTWATITMSLMNATTKLISVEIYAMDREVILQCWSRVFSSATATMTTTTLLKSLPPWSLVALSLCCQRITTTSSNMDWPQGLSNLLRYYQRKASLDHLWFQDACHDLTLIILMVVAVASLALGIKNRGYQRRMV</sequence>
<dbReference type="RefSeq" id="XP_019091845.1">
    <property type="nucleotide sequence ID" value="XM_019236300.1"/>
</dbReference>